<dbReference type="eggNOG" id="arCOG05565">
    <property type="taxonomic scope" value="Archaea"/>
</dbReference>
<name>A9A3U9_NITMS</name>
<reference evidence="1 2" key="1">
    <citation type="journal article" date="2010" name="Proc. Natl. Acad. Sci. U.S.A.">
        <title>Nitrosopumilus maritimus genome reveals unique mechanisms for nitrification and autotrophy in globally distributed marine crenarchaea.</title>
        <authorList>
            <person name="Walker C.B."/>
            <person name="de la Torre J.R."/>
            <person name="Klotz M.G."/>
            <person name="Urakawa H."/>
            <person name="Pinel N."/>
            <person name="Arp D.J."/>
            <person name="Brochier-Armanet C."/>
            <person name="Chain P.S."/>
            <person name="Chan P.P."/>
            <person name="Gollabgir A."/>
            <person name="Hemp J."/>
            <person name="Hugler M."/>
            <person name="Karr E.A."/>
            <person name="Konneke M."/>
            <person name="Shin M."/>
            <person name="Lawton T.J."/>
            <person name="Lowe T."/>
            <person name="Martens-Habbena W."/>
            <person name="Sayavedra-Soto L.A."/>
            <person name="Lang D."/>
            <person name="Sievert S.M."/>
            <person name="Rosenzweig A.C."/>
            <person name="Manning G."/>
            <person name="Stahl D.A."/>
        </authorList>
    </citation>
    <scope>NUCLEOTIDE SEQUENCE [LARGE SCALE GENOMIC DNA]</scope>
    <source>
        <strain evidence="1 2">SCM1</strain>
    </source>
</reference>
<evidence type="ECO:0000313" key="2">
    <source>
        <dbReference type="Proteomes" id="UP000000792"/>
    </source>
</evidence>
<evidence type="ECO:0008006" key="3">
    <source>
        <dbReference type="Google" id="ProtNLM"/>
    </source>
</evidence>
<sequence>MKLMTAESELLAKEIFDADPQIVHLGLIDLEGNVLLDQSSAASEPTEPDEDRIAFYHQLDVRRHAREHLDEAYGQTDYVHIIREKMQQVILYLPKITVYLTLEKSMTPDEVKAATQKIKFLDSDIMKSGV</sequence>
<gene>
    <name evidence="1" type="ordered locus">Nmar_1465</name>
</gene>
<dbReference type="InParanoid" id="A9A3U9"/>
<dbReference type="EMBL" id="CP000866">
    <property type="protein sequence ID" value="ABX13361.1"/>
    <property type="molecule type" value="Genomic_DNA"/>
</dbReference>
<protein>
    <recommendedName>
        <fullName evidence="3">Roadblock/LC7 family protein</fullName>
    </recommendedName>
</protein>
<accession>A9A3U9</accession>
<dbReference type="AlphaFoldDB" id="A9A3U9"/>
<dbReference type="Proteomes" id="UP000000792">
    <property type="component" value="Chromosome"/>
</dbReference>
<proteinExistence type="predicted"/>
<dbReference type="KEGG" id="nmr:Nmar_1465"/>
<evidence type="ECO:0000313" key="1">
    <source>
        <dbReference type="EMBL" id="ABX13361.1"/>
    </source>
</evidence>
<keyword evidence="2" id="KW-1185">Reference proteome</keyword>
<organism evidence="1 2">
    <name type="scientific">Nitrosopumilus maritimus (strain SCM1)</name>
    <dbReference type="NCBI Taxonomy" id="436308"/>
    <lineage>
        <taxon>Archaea</taxon>
        <taxon>Nitrososphaerota</taxon>
        <taxon>Nitrososphaeria</taxon>
        <taxon>Nitrosopumilales</taxon>
        <taxon>Nitrosopumilaceae</taxon>
        <taxon>Nitrosopumilus</taxon>
    </lineage>
</organism>
<dbReference type="HOGENOM" id="CLU_1933331_0_0_2"/>
<dbReference type="EnsemblBacteria" id="ABX13361">
    <property type="protein sequence ID" value="ABX13361"/>
    <property type="gene ID" value="Nmar_1465"/>
</dbReference>